<proteinExistence type="predicted"/>
<feature type="domain" description="BTB" evidence="2">
    <location>
        <begin position="64"/>
        <end position="154"/>
    </location>
</feature>
<dbReference type="EMBL" id="CABFJX010000312">
    <property type="protein sequence ID" value="VTT70967.1"/>
    <property type="molecule type" value="Genomic_DNA"/>
</dbReference>
<dbReference type="Proteomes" id="UP000760494">
    <property type="component" value="Unassembled WGS sequence"/>
</dbReference>
<dbReference type="InterPro" id="IPR000210">
    <property type="entry name" value="BTB/POZ_dom"/>
</dbReference>
<protein>
    <recommendedName>
        <fullName evidence="2">BTB domain-containing protein</fullName>
    </recommendedName>
</protein>
<dbReference type="Pfam" id="PF00651">
    <property type="entry name" value="BTB"/>
    <property type="match status" value="1"/>
</dbReference>
<dbReference type="CDD" id="cd18186">
    <property type="entry name" value="BTB_POZ_ZBTB_KLHL-like"/>
    <property type="match status" value="1"/>
</dbReference>
<organism evidence="3 4">
    <name type="scientific">Fusarium fujikuroi</name>
    <name type="common">Bakanae and foot rot disease fungus</name>
    <name type="synonym">Gibberella fujikuroi</name>
    <dbReference type="NCBI Taxonomy" id="5127"/>
    <lineage>
        <taxon>Eukaryota</taxon>
        <taxon>Fungi</taxon>
        <taxon>Dikarya</taxon>
        <taxon>Ascomycota</taxon>
        <taxon>Pezizomycotina</taxon>
        <taxon>Sordariomycetes</taxon>
        <taxon>Hypocreomycetidae</taxon>
        <taxon>Hypocreales</taxon>
        <taxon>Nectriaceae</taxon>
        <taxon>Fusarium</taxon>
        <taxon>Fusarium fujikuroi species complex</taxon>
    </lineage>
</organism>
<dbReference type="AlphaFoldDB" id="A0A9Q9UBH5"/>
<feature type="region of interest" description="Disordered" evidence="1">
    <location>
        <begin position="9"/>
        <end position="52"/>
    </location>
</feature>
<dbReference type="SUPFAM" id="SSF54695">
    <property type="entry name" value="POZ domain"/>
    <property type="match status" value="1"/>
</dbReference>
<gene>
    <name evidence="3" type="ORF">C2S_8242</name>
</gene>
<dbReference type="PROSITE" id="PS50097">
    <property type="entry name" value="BTB"/>
    <property type="match status" value="1"/>
</dbReference>
<name>A0A9Q9UBH5_FUSFU</name>
<evidence type="ECO:0000256" key="1">
    <source>
        <dbReference type="SAM" id="MobiDB-lite"/>
    </source>
</evidence>
<comment type="caution">
    <text evidence="3">The sequence shown here is derived from an EMBL/GenBank/DDBJ whole genome shotgun (WGS) entry which is preliminary data.</text>
</comment>
<sequence length="373" mass="42207">MKPSLLVFAPGGDTDILLRKPNPRSHQESLPGAVDSDATDEEMDEDEERDDQMEIQQPVLSGFKDVTLSIQSLDDLKNLKPSNEDGQHVELCYRVSSAHLMLASPVFKAMLNGPFTESSRNGYGRFEVKTLECSASALLILLDIMHGHHRDVPKTMELDLLTEIAILVDYYDCHEIVEMFAENWIASVIQEDEIEGSNYETNMSRLLISWVFAKSELFNSIVQTVIKATAGPIRTDLPLPNSLEKRRQLLTQSYSDNLYRLLDSFWSNDGGCHTECTAMMLGMLIKQMLSFGLEVPRPIGGRPAQEKSLLQLQRFSTQLKSPKWRADGCSYSHDCSFKTTMNRWLRKMSKADICLDVRFEDFKLGASVPKDLE</sequence>
<evidence type="ECO:0000313" key="3">
    <source>
        <dbReference type="EMBL" id="VTT70967.1"/>
    </source>
</evidence>
<dbReference type="InterPro" id="IPR011333">
    <property type="entry name" value="SKP1/BTB/POZ_sf"/>
</dbReference>
<accession>A0A9Q9UBH5</accession>
<feature type="compositionally biased region" description="Acidic residues" evidence="1">
    <location>
        <begin position="37"/>
        <end position="52"/>
    </location>
</feature>
<reference evidence="3" key="1">
    <citation type="submission" date="2019-05" db="EMBL/GenBank/DDBJ databases">
        <authorList>
            <person name="Piombo E."/>
        </authorList>
    </citation>
    <scope>NUCLEOTIDE SEQUENCE</scope>
    <source>
        <strain evidence="3">C2S</strain>
    </source>
</reference>
<evidence type="ECO:0000259" key="2">
    <source>
        <dbReference type="PROSITE" id="PS50097"/>
    </source>
</evidence>
<evidence type="ECO:0000313" key="4">
    <source>
        <dbReference type="Proteomes" id="UP000760494"/>
    </source>
</evidence>
<dbReference type="Gene3D" id="3.30.710.10">
    <property type="entry name" value="Potassium Channel Kv1.1, Chain A"/>
    <property type="match status" value="1"/>
</dbReference>